<feature type="non-terminal residue" evidence="1">
    <location>
        <position position="89"/>
    </location>
</feature>
<reference evidence="1" key="1">
    <citation type="submission" date="2023-04" db="EMBL/GenBank/DDBJ databases">
        <title>Chromosome-level genome of Chaenocephalus aceratus.</title>
        <authorList>
            <person name="Park H."/>
        </authorList>
    </citation>
    <scope>NUCLEOTIDE SEQUENCE</scope>
    <source>
        <strain evidence="1">DE</strain>
        <tissue evidence="1">Muscle</tissue>
    </source>
</reference>
<accession>A0AAD9BY63</accession>
<dbReference type="AlphaFoldDB" id="A0AAD9BY63"/>
<gene>
    <name evidence="1" type="ORF">KUDE01_007662</name>
</gene>
<protein>
    <submittedName>
        <fullName evidence="1">Exosome complex component MTR3</fullName>
    </submittedName>
</protein>
<dbReference type="EMBL" id="JASDAP010000013">
    <property type="protein sequence ID" value="KAK1892587.1"/>
    <property type="molecule type" value="Genomic_DNA"/>
</dbReference>
<name>A0AAD9BY63_DISEL</name>
<sequence length="89" mass="9959">ELPLRVPLWLPSWPSMPEVPYQSHVTLVPDTLVFTVSADGRGPLQKRPCFSPSVLSSHATYQPFIYSSSVGFLVCLTIHFPDPVHWSLP</sequence>
<proteinExistence type="predicted"/>
<comment type="caution">
    <text evidence="1">The sequence shown here is derived from an EMBL/GenBank/DDBJ whole genome shotgun (WGS) entry which is preliminary data.</text>
</comment>
<evidence type="ECO:0000313" key="2">
    <source>
        <dbReference type="Proteomes" id="UP001228049"/>
    </source>
</evidence>
<dbReference type="Proteomes" id="UP001228049">
    <property type="component" value="Unassembled WGS sequence"/>
</dbReference>
<evidence type="ECO:0000313" key="1">
    <source>
        <dbReference type="EMBL" id="KAK1892587.1"/>
    </source>
</evidence>
<feature type="non-terminal residue" evidence="1">
    <location>
        <position position="1"/>
    </location>
</feature>
<organism evidence="1 2">
    <name type="scientific">Dissostichus eleginoides</name>
    <name type="common">Patagonian toothfish</name>
    <name type="synonym">Dissostichus amissus</name>
    <dbReference type="NCBI Taxonomy" id="100907"/>
    <lineage>
        <taxon>Eukaryota</taxon>
        <taxon>Metazoa</taxon>
        <taxon>Chordata</taxon>
        <taxon>Craniata</taxon>
        <taxon>Vertebrata</taxon>
        <taxon>Euteleostomi</taxon>
        <taxon>Actinopterygii</taxon>
        <taxon>Neopterygii</taxon>
        <taxon>Teleostei</taxon>
        <taxon>Neoteleostei</taxon>
        <taxon>Acanthomorphata</taxon>
        <taxon>Eupercaria</taxon>
        <taxon>Perciformes</taxon>
        <taxon>Notothenioidei</taxon>
        <taxon>Nototheniidae</taxon>
        <taxon>Dissostichus</taxon>
    </lineage>
</organism>
<keyword evidence="2" id="KW-1185">Reference proteome</keyword>